<evidence type="ECO:0000256" key="8">
    <source>
        <dbReference type="SAM" id="Phobius"/>
    </source>
</evidence>
<dbReference type="AlphaFoldDB" id="A0A9D1KIJ0"/>
<dbReference type="InterPro" id="IPR004776">
    <property type="entry name" value="Mem_transp_PIN-like"/>
</dbReference>
<evidence type="ECO:0000313" key="10">
    <source>
        <dbReference type="Proteomes" id="UP000886758"/>
    </source>
</evidence>
<dbReference type="EMBL" id="DVLF01000158">
    <property type="protein sequence ID" value="HIT50375.1"/>
    <property type="molecule type" value="Genomic_DNA"/>
</dbReference>
<feature type="transmembrane region" description="Helical" evidence="8">
    <location>
        <begin position="106"/>
        <end position="124"/>
    </location>
</feature>
<feature type="transmembrane region" description="Helical" evidence="8">
    <location>
        <begin position="252"/>
        <end position="275"/>
    </location>
</feature>
<keyword evidence="3" id="KW-0813">Transport</keyword>
<feature type="transmembrane region" description="Helical" evidence="8">
    <location>
        <begin position="6"/>
        <end position="26"/>
    </location>
</feature>
<feature type="transmembrane region" description="Helical" evidence="8">
    <location>
        <begin position="313"/>
        <end position="339"/>
    </location>
</feature>
<evidence type="ECO:0000256" key="2">
    <source>
        <dbReference type="ARBA" id="ARBA00010145"/>
    </source>
</evidence>
<evidence type="ECO:0000256" key="5">
    <source>
        <dbReference type="ARBA" id="ARBA00022692"/>
    </source>
</evidence>
<dbReference type="PANTHER" id="PTHR36838">
    <property type="entry name" value="AUXIN EFFLUX CARRIER FAMILY PROTEIN"/>
    <property type="match status" value="1"/>
</dbReference>
<comment type="caution">
    <text evidence="9">The sequence shown here is derived from an EMBL/GenBank/DDBJ whole genome shotgun (WGS) entry which is preliminary data.</text>
</comment>
<dbReference type="Proteomes" id="UP000886758">
    <property type="component" value="Unassembled WGS sequence"/>
</dbReference>
<reference evidence="9" key="1">
    <citation type="submission" date="2020-10" db="EMBL/GenBank/DDBJ databases">
        <authorList>
            <person name="Gilroy R."/>
        </authorList>
    </citation>
    <scope>NUCLEOTIDE SEQUENCE</scope>
    <source>
        <strain evidence="9">ChiW17-6978</strain>
    </source>
</reference>
<proteinExistence type="inferred from homology"/>
<evidence type="ECO:0000256" key="6">
    <source>
        <dbReference type="ARBA" id="ARBA00022989"/>
    </source>
</evidence>
<feature type="transmembrane region" description="Helical" evidence="8">
    <location>
        <begin position="220"/>
        <end position="240"/>
    </location>
</feature>
<reference evidence="9" key="2">
    <citation type="journal article" date="2021" name="PeerJ">
        <title>Extensive microbial diversity within the chicken gut microbiome revealed by metagenomics and culture.</title>
        <authorList>
            <person name="Gilroy R."/>
            <person name="Ravi A."/>
            <person name="Getino M."/>
            <person name="Pursley I."/>
            <person name="Horton D.L."/>
            <person name="Alikhan N.F."/>
            <person name="Baker D."/>
            <person name="Gharbi K."/>
            <person name="Hall N."/>
            <person name="Watson M."/>
            <person name="Adriaenssens E.M."/>
            <person name="Foster-Nyarko E."/>
            <person name="Jarju S."/>
            <person name="Secka A."/>
            <person name="Antonio M."/>
            <person name="Oren A."/>
            <person name="Chaudhuri R.R."/>
            <person name="La Ragione R."/>
            <person name="Hildebrand F."/>
            <person name="Pallen M.J."/>
        </authorList>
    </citation>
    <scope>NUCLEOTIDE SEQUENCE</scope>
    <source>
        <strain evidence="9">ChiW17-6978</strain>
    </source>
</reference>
<gene>
    <name evidence="9" type="ORF">IAD46_05050</name>
</gene>
<comment type="subcellular location">
    <subcellularLocation>
        <location evidence="1">Cell membrane</location>
        <topology evidence="1">Multi-pass membrane protein</topology>
    </subcellularLocation>
</comment>
<protein>
    <submittedName>
        <fullName evidence="9">AEC family transporter</fullName>
    </submittedName>
</protein>
<dbReference type="Gene3D" id="1.20.1530.20">
    <property type="match status" value="1"/>
</dbReference>
<dbReference type="InterPro" id="IPR038770">
    <property type="entry name" value="Na+/solute_symporter_sf"/>
</dbReference>
<feature type="transmembrane region" description="Helical" evidence="8">
    <location>
        <begin position="178"/>
        <end position="200"/>
    </location>
</feature>
<name>A0A9D1KIJ0_9MOLU</name>
<dbReference type="GO" id="GO:0055085">
    <property type="term" value="P:transmembrane transport"/>
    <property type="evidence" value="ECO:0007669"/>
    <property type="project" value="InterPro"/>
</dbReference>
<evidence type="ECO:0000256" key="1">
    <source>
        <dbReference type="ARBA" id="ARBA00004651"/>
    </source>
</evidence>
<dbReference type="PANTHER" id="PTHR36838:SF4">
    <property type="entry name" value="AUXIN EFFLUX CARRIER FAMILY PROTEIN"/>
    <property type="match status" value="1"/>
</dbReference>
<keyword evidence="7 8" id="KW-0472">Membrane</keyword>
<keyword evidence="6 8" id="KW-1133">Transmembrane helix</keyword>
<evidence type="ECO:0000313" key="9">
    <source>
        <dbReference type="EMBL" id="HIT50375.1"/>
    </source>
</evidence>
<feature type="transmembrane region" description="Helical" evidence="8">
    <location>
        <begin position="69"/>
        <end position="94"/>
    </location>
</feature>
<sequence length="340" mass="36499">MLDKLIFTCNAVLPIVLMILIGYGVKKIKLLPENFFKMANKLCFRLCLPVLLFYNIYSVDNIQAIGENWQIIVFAVAAIVVIFAIGLFMTMLLIKDPRQKGVVLQCFFRSNYAIIGIALAESLAGTGSVAAGLAAVVSAVSIPLFNILAIISLSIFVKEGDSKISVVSILKKIVTNPLIIGVFAGLVVLVIRLAIPTHVVDGKEVLVFSIENQLPFLYKVISQLAAVASPLALIALGGDFTFKAISKLKVQILIGTIARCVFVPVLCLLVAYAIGFRANEFPSLIALFGTPVAVSSVPMASEMGSDEELAGQLVVWTSICSALSLFLIIFVCAQVGIFVI</sequence>
<feature type="transmembrane region" description="Helical" evidence="8">
    <location>
        <begin position="38"/>
        <end position="57"/>
    </location>
</feature>
<keyword evidence="5 8" id="KW-0812">Transmembrane</keyword>
<dbReference type="Pfam" id="PF03547">
    <property type="entry name" value="Mem_trans"/>
    <property type="match status" value="1"/>
</dbReference>
<evidence type="ECO:0000256" key="3">
    <source>
        <dbReference type="ARBA" id="ARBA00022448"/>
    </source>
</evidence>
<organism evidence="9 10">
    <name type="scientific">Candidatus Pelethenecus faecipullorum</name>
    <dbReference type="NCBI Taxonomy" id="2840900"/>
    <lineage>
        <taxon>Bacteria</taxon>
        <taxon>Bacillati</taxon>
        <taxon>Mycoplasmatota</taxon>
        <taxon>Mollicutes</taxon>
        <taxon>Candidatus Pelethenecus</taxon>
    </lineage>
</organism>
<feature type="transmembrane region" description="Helical" evidence="8">
    <location>
        <begin position="130"/>
        <end position="157"/>
    </location>
</feature>
<feature type="transmembrane region" description="Helical" evidence="8">
    <location>
        <begin position="281"/>
        <end position="301"/>
    </location>
</feature>
<accession>A0A9D1KIJ0</accession>
<keyword evidence="4" id="KW-1003">Cell membrane</keyword>
<dbReference type="GO" id="GO:0005886">
    <property type="term" value="C:plasma membrane"/>
    <property type="evidence" value="ECO:0007669"/>
    <property type="project" value="UniProtKB-SubCell"/>
</dbReference>
<evidence type="ECO:0000256" key="7">
    <source>
        <dbReference type="ARBA" id="ARBA00023136"/>
    </source>
</evidence>
<evidence type="ECO:0000256" key="4">
    <source>
        <dbReference type="ARBA" id="ARBA00022475"/>
    </source>
</evidence>
<comment type="similarity">
    <text evidence="2">Belongs to the auxin efflux carrier (TC 2.A.69) family.</text>
</comment>